<dbReference type="RefSeq" id="WP_186904964.1">
    <property type="nucleotide sequence ID" value="NZ_JACOGD010000010.1"/>
</dbReference>
<protein>
    <submittedName>
        <fullName evidence="1">Uncharacterized protein</fullName>
    </submittedName>
</protein>
<proteinExistence type="predicted"/>
<dbReference type="Proteomes" id="UP000654304">
    <property type="component" value="Unassembled WGS sequence"/>
</dbReference>
<sequence>MMIALLGVTRAYAFDLALANQGDRVEDGKVQIGAREFPLPPGVWILTAKHKYRMVSKNSNVEGADVWTGYFVNLKDKQFRAAMELSASVASTSTRRWSHEPCKRNDTVFKDTFNSHIDFPECLLVTHNIKMFEHNSQSWWYPTALWFEEQEIGLPTTTLAAMYDKYQFGDCVNVRFWVNPELFGMLPSKNVTQWPKNDWHKDRLDKDPARSAYMQQFIAWSQFMSEAYRASLNKKPTIALPDFPVANPA</sequence>
<name>A0ABR7A9P4_9BURK</name>
<evidence type="ECO:0000313" key="2">
    <source>
        <dbReference type="Proteomes" id="UP000654304"/>
    </source>
</evidence>
<keyword evidence="2" id="KW-1185">Reference proteome</keyword>
<reference evidence="1 2" key="1">
    <citation type="submission" date="2020-08" db="EMBL/GenBank/DDBJ databases">
        <title>Novel species isolated from subtropical streams in China.</title>
        <authorList>
            <person name="Lu H."/>
        </authorList>
    </citation>
    <scope>NUCLEOTIDE SEQUENCE [LARGE SCALE GENOMIC DNA]</scope>
    <source>
        <strain evidence="1 2">CY22W</strain>
    </source>
</reference>
<evidence type="ECO:0000313" key="1">
    <source>
        <dbReference type="EMBL" id="MBC3933387.1"/>
    </source>
</evidence>
<organism evidence="1 2">
    <name type="scientific">Undibacterium curvum</name>
    <dbReference type="NCBI Taxonomy" id="2762294"/>
    <lineage>
        <taxon>Bacteria</taxon>
        <taxon>Pseudomonadati</taxon>
        <taxon>Pseudomonadota</taxon>
        <taxon>Betaproteobacteria</taxon>
        <taxon>Burkholderiales</taxon>
        <taxon>Oxalobacteraceae</taxon>
        <taxon>Undibacterium</taxon>
    </lineage>
</organism>
<comment type="caution">
    <text evidence="1">The sequence shown here is derived from an EMBL/GenBank/DDBJ whole genome shotgun (WGS) entry which is preliminary data.</text>
</comment>
<accession>A0ABR7A9P4</accession>
<dbReference type="EMBL" id="JACOGD010000010">
    <property type="protein sequence ID" value="MBC3933387.1"/>
    <property type="molecule type" value="Genomic_DNA"/>
</dbReference>
<gene>
    <name evidence="1" type="ORF">H8K43_17040</name>
</gene>